<dbReference type="InterPro" id="IPR032623">
    <property type="entry name" value="FecR_N"/>
</dbReference>
<organism evidence="5 6">
    <name type="scientific">Nitrosomonas eutropha</name>
    <dbReference type="NCBI Taxonomy" id="916"/>
    <lineage>
        <taxon>Bacteria</taxon>
        <taxon>Pseudomonadati</taxon>
        <taxon>Pseudomonadota</taxon>
        <taxon>Betaproteobacteria</taxon>
        <taxon>Nitrosomonadales</taxon>
        <taxon>Nitrosomonadaceae</taxon>
        <taxon>Nitrosomonas</taxon>
    </lineage>
</organism>
<keyword evidence="6" id="KW-1185">Reference proteome</keyword>
<evidence type="ECO:0000259" key="2">
    <source>
        <dbReference type="Pfam" id="PF04773"/>
    </source>
</evidence>
<comment type="caution">
    <text evidence="5">The sequence shown here is derived from an EMBL/GenBank/DDBJ whole genome shotgun (WGS) entry which is preliminary data.</text>
</comment>
<dbReference type="PIRSF" id="PIRSF018266">
    <property type="entry name" value="FecR"/>
    <property type="match status" value="1"/>
</dbReference>
<dbReference type="PANTHER" id="PTHR30273:SF2">
    <property type="entry name" value="PROTEIN FECR"/>
    <property type="match status" value="1"/>
</dbReference>
<dbReference type="PANTHER" id="PTHR30273">
    <property type="entry name" value="PERIPLASMIC SIGNAL SENSOR AND SIGMA FACTOR ACTIVATOR FECR-RELATED"/>
    <property type="match status" value="1"/>
</dbReference>
<evidence type="ECO:0000313" key="5">
    <source>
        <dbReference type="EMBL" id="PXV83717.1"/>
    </source>
</evidence>
<protein>
    <submittedName>
        <fullName evidence="5">FecR family protein</fullName>
    </submittedName>
</protein>
<feature type="domain" description="FecR protein" evidence="2">
    <location>
        <begin position="113"/>
        <end position="205"/>
    </location>
</feature>
<evidence type="ECO:0000259" key="4">
    <source>
        <dbReference type="Pfam" id="PF16344"/>
    </source>
</evidence>
<reference evidence="5 6" key="1">
    <citation type="submission" date="2018-04" db="EMBL/GenBank/DDBJ databases">
        <title>Active sludge and wastewater microbial communities from Klosterneuburg, Austria.</title>
        <authorList>
            <person name="Wagner M."/>
        </authorList>
    </citation>
    <scope>NUCLEOTIDE SEQUENCE [LARGE SCALE GENOMIC DNA]</scope>
    <source>
        <strain evidence="5 6">Nm 57</strain>
    </source>
</reference>
<dbReference type="Gene3D" id="2.60.120.1440">
    <property type="match status" value="1"/>
</dbReference>
<dbReference type="Proteomes" id="UP000247780">
    <property type="component" value="Unassembled WGS sequence"/>
</dbReference>
<dbReference type="InterPro" id="IPR012373">
    <property type="entry name" value="Ferrdict_sens_TM"/>
</dbReference>
<accession>A0ABX5M9B1</accession>
<proteinExistence type="predicted"/>
<keyword evidence="1" id="KW-0472">Membrane</keyword>
<gene>
    <name evidence="5" type="ORF">C8R14_10313</name>
</gene>
<dbReference type="Pfam" id="PF16344">
    <property type="entry name" value="FecR_C"/>
    <property type="match status" value="1"/>
</dbReference>
<dbReference type="Pfam" id="PF04773">
    <property type="entry name" value="FecR"/>
    <property type="match status" value="1"/>
</dbReference>
<name>A0ABX5M9B1_9PROT</name>
<dbReference type="RefSeq" id="WP_011635110.1">
    <property type="nucleotide sequence ID" value="NZ_FMTW01000011.1"/>
</dbReference>
<dbReference type="InterPro" id="IPR032508">
    <property type="entry name" value="FecR_C"/>
</dbReference>
<evidence type="ECO:0000313" key="6">
    <source>
        <dbReference type="Proteomes" id="UP000247780"/>
    </source>
</evidence>
<dbReference type="Pfam" id="PF16220">
    <property type="entry name" value="DUF4880"/>
    <property type="match status" value="1"/>
</dbReference>
<dbReference type="EMBL" id="QICQ01000003">
    <property type="protein sequence ID" value="PXV83717.1"/>
    <property type="molecule type" value="Genomic_DNA"/>
</dbReference>
<keyword evidence="1" id="KW-1133">Transmembrane helix</keyword>
<sequence>MSASGPPDEQLLKQALKWFFLLQSEHCTDEDKRKFNRWFCKNEAHQAAYTHAERLWSETDKLKETPDIPGLHEARRRRPKHQPAGIFGWALFFLISSALMSISWLEYNAETVTYSTRLGEQRLISLADGSRINMNTATRLHVRISYLQRKITLDAGEAVFDVAHETWRPFVVHTDKLQIQDIGTQFNVHRQQDEISVTVLEGAVEIDGVRLDEGYQQYYSSRSDHAVLRPVDTEQIAAWQHGRLIFRQTPLAAVTTELERYHPVHFIFTDPAIAHETLSGTFGTRDLPLFLSSLEKALPVRVKKLPDGQTLLIDRINKKM</sequence>
<evidence type="ECO:0000256" key="1">
    <source>
        <dbReference type="SAM" id="Phobius"/>
    </source>
</evidence>
<feature type="domain" description="Protein FecR C-terminal" evidence="4">
    <location>
        <begin position="243"/>
        <end position="303"/>
    </location>
</feature>
<feature type="domain" description="FecR N-terminal" evidence="3">
    <location>
        <begin position="13"/>
        <end position="55"/>
    </location>
</feature>
<dbReference type="Gene3D" id="3.55.50.30">
    <property type="match status" value="1"/>
</dbReference>
<keyword evidence="1" id="KW-0812">Transmembrane</keyword>
<feature type="transmembrane region" description="Helical" evidence="1">
    <location>
        <begin position="84"/>
        <end position="105"/>
    </location>
</feature>
<evidence type="ECO:0000259" key="3">
    <source>
        <dbReference type="Pfam" id="PF16220"/>
    </source>
</evidence>
<dbReference type="InterPro" id="IPR006860">
    <property type="entry name" value="FecR"/>
</dbReference>